<dbReference type="AlphaFoldDB" id="A0A2P2NZV3"/>
<reference evidence="1" key="1">
    <citation type="submission" date="2018-02" db="EMBL/GenBank/DDBJ databases">
        <title>Rhizophora mucronata_Transcriptome.</title>
        <authorList>
            <person name="Meera S.P."/>
            <person name="Sreeshan A."/>
            <person name="Augustine A."/>
        </authorList>
    </citation>
    <scope>NUCLEOTIDE SEQUENCE</scope>
    <source>
        <tissue evidence="1">Leaf</tissue>
    </source>
</reference>
<accession>A0A2P2NZV3</accession>
<name>A0A2P2NZV3_RHIMU</name>
<proteinExistence type="predicted"/>
<dbReference type="EMBL" id="GGEC01067543">
    <property type="protein sequence ID" value="MBX48027.1"/>
    <property type="molecule type" value="Transcribed_RNA"/>
</dbReference>
<evidence type="ECO:0000313" key="1">
    <source>
        <dbReference type="EMBL" id="MBX48027.1"/>
    </source>
</evidence>
<protein>
    <submittedName>
        <fullName evidence="1">Uncharacterized protein</fullName>
    </submittedName>
</protein>
<organism evidence="1">
    <name type="scientific">Rhizophora mucronata</name>
    <name type="common">Asiatic mangrove</name>
    <dbReference type="NCBI Taxonomy" id="61149"/>
    <lineage>
        <taxon>Eukaryota</taxon>
        <taxon>Viridiplantae</taxon>
        <taxon>Streptophyta</taxon>
        <taxon>Embryophyta</taxon>
        <taxon>Tracheophyta</taxon>
        <taxon>Spermatophyta</taxon>
        <taxon>Magnoliopsida</taxon>
        <taxon>eudicotyledons</taxon>
        <taxon>Gunneridae</taxon>
        <taxon>Pentapetalae</taxon>
        <taxon>rosids</taxon>
        <taxon>fabids</taxon>
        <taxon>Malpighiales</taxon>
        <taxon>Rhizophoraceae</taxon>
        <taxon>Rhizophora</taxon>
    </lineage>
</organism>
<sequence>MTYSMFIHCLLMGLVKLSQLCNVYGYFIVT</sequence>